<evidence type="ECO:0000313" key="2">
    <source>
        <dbReference type="EMBL" id="AAM03926.1"/>
    </source>
</evidence>
<dbReference type="HOGENOM" id="CLU_1850617_0_0_2"/>
<evidence type="ECO:0000256" key="1">
    <source>
        <dbReference type="SAM" id="Phobius"/>
    </source>
</evidence>
<dbReference type="STRING" id="188937.MA_0482"/>
<keyword evidence="1" id="KW-0472">Membrane</keyword>
<reference evidence="2 3" key="1">
    <citation type="journal article" date="2002" name="Genome Res.">
        <title>The genome of Methanosarcina acetivorans reveals extensive metabolic and physiological diversity.</title>
        <authorList>
            <person name="Galagan J.E."/>
            <person name="Nusbaum C."/>
            <person name="Roy A."/>
            <person name="Endrizzi M.G."/>
            <person name="Macdonald P."/>
            <person name="FitzHugh W."/>
            <person name="Calvo S."/>
            <person name="Engels R."/>
            <person name="Smirnov S."/>
            <person name="Atnoor D."/>
            <person name="Brown A."/>
            <person name="Allen N."/>
            <person name="Naylor J."/>
            <person name="Stange-Thomann N."/>
            <person name="DeArellano K."/>
            <person name="Johnson R."/>
            <person name="Linton L."/>
            <person name="McEwan P."/>
            <person name="McKernan K."/>
            <person name="Talamas J."/>
            <person name="Tirrell A."/>
            <person name="Ye W."/>
            <person name="Zimmer A."/>
            <person name="Barber R.D."/>
            <person name="Cann I."/>
            <person name="Graham D.E."/>
            <person name="Grahame D.A."/>
            <person name="Guss A."/>
            <person name="Hedderich R."/>
            <person name="Ingram-Smith C."/>
            <person name="Kuettner C.H."/>
            <person name="Krzycki J.A."/>
            <person name="Leigh J.A."/>
            <person name="Li W."/>
            <person name="Liu J."/>
            <person name="Mukhopadhyay B."/>
            <person name="Reeve J.N."/>
            <person name="Smith K."/>
            <person name="Springer T.A."/>
            <person name="Umayam L.A."/>
            <person name="White O."/>
            <person name="White R.H."/>
            <person name="de Macario E.C."/>
            <person name="Ferry J.G."/>
            <person name="Jarrell K.F."/>
            <person name="Jing H."/>
            <person name="Macario A.J.L."/>
            <person name="Paulsen I."/>
            <person name="Pritchett M."/>
            <person name="Sowers K.R."/>
            <person name="Swanson R.V."/>
            <person name="Zinder S.H."/>
            <person name="Lander E."/>
            <person name="Metcalf W.W."/>
            <person name="Birren B."/>
        </authorList>
    </citation>
    <scope>NUCLEOTIDE SEQUENCE [LARGE SCALE GENOMIC DNA]</scope>
    <source>
        <strain evidence="3">ATCC 35395 / DSM 2834 / JCM 12185 / C2A</strain>
    </source>
</reference>
<feature type="transmembrane region" description="Helical" evidence="1">
    <location>
        <begin position="6"/>
        <end position="27"/>
    </location>
</feature>
<dbReference type="KEGG" id="mac:MA_0482"/>
<name>Q8TTF5_METAC</name>
<sequence>MGYNCWFFGLFSKTGLYFLAVIQSLFIRPTVYPVECTAKNENFNSIRRKIMGGCDPVTFHNVNQSVFDCIKKKLSDACTPVPPGNCGRMKGLGITADFSWDGASNLTIHVIEKPWILSSETVIEKISDFVHSCGGTEQ</sequence>
<dbReference type="Proteomes" id="UP000002487">
    <property type="component" value="Chromosome"/>
</dbReference>
<keyword evidence="1" id="KW-1133">Transmembrane helix</keyword>
<dbReference type="AlphaFoldDB" id="Q8TTF5"/>
<dbReference type="EMBL" id="AE010299">
    <property type="protein sequence ID" value="AAM03926.1"/>
    <property type="molecule type" value="Genomic_DNA"/>
</dbReference>
<organism evidence="2 3">
    <name type="scientific">Methanosarcina acetivorans (strain ATCC 35395 / DSM 2834 / JCM 12185 / C2A)</name>
    <dbReference type="NCBI Taxonomy" id="188937"/>
    <lineage>
        <taxon>Archaea</taxon>
        <taxon>Methanobacteriati</taxon>
        <taxon>Methanobacteriota</taxon>
        <taxon>Stenosarchaea group</taxon>
        <taxon>Methanomicrobia</taxon>
        <taxon>Methanosarcinales</taxon>
        <taxon>Methanosarcinaceae</taxon>
        <taxon>Methanosarcina</taxon>
    </lineage>
</organism>
<keyword evidence="3" id="KW-1185">Reference proteome</keyword>
<gene>
    <name evidence="2" type="ordered locus">MA_0482</name>
</gene>
<proteinExistence type="predicted"/>
<keyword evidence="1" id="KW-0812">Transmembrane</keyword>
<protein>
    <submittedName>
        <fullName evidence="2">Uncharacterized protein</fullName>
    </submittedName>
</protein>
<dbReference type="PhylomeDB" id="Q8TTF5"/>
<accession>Q8TTF5</accession>
<evidence type="ECO:0000313" key="3">
    <source>
        <dbReference type="Proteomes" id="UP000002487"/>
    </source>
</evidence>
<dbReference type="InParanoid" id="Q8TTF5"/>
<dbReference type="EnsemblBacteria" id="AAM03926">
    <property type="protein sequence ID" value="AAM03926"/>
    <property type="gene ID" value="MA_0482"/>
</dbReference>